<dbReference type="GO" id="GO:0006813">
    <property type="term" value="P:potassium ion transport"/>
    <property type="evidence" value="ECO:0007669"/>
    <property type="project" value="UniProtKB-KW"/>
</dbReference>
<keyword evidence="7 12" id="KW-1133">Transmembrane helix</keyword>
<evidence type="ECO:0000313" key="14">
    <source>
        <dbReference type="Proteomes" id="UP001652660"/>
    </source>
</evidence>
<feature type="domain" description="Sodium/calcium exchanger membrane region" evidence="13">
    <location>
        <begin position="112"/>
        <end position="254"/>
    </location>
</feature>
<keyword evidence="3" id="KW-0050">Antiport</keyword>
<feature type="transmembrane region" description="Helical" evidence="12">
    <location>
        <begin position="557"/>
        <end position="575"/>
    </location>
</feature>
<feature type="transmembrane region" description="Helical" evidence="12">
    <location>
        <begin position="421"/>
        <end position="439"/>
    </location>
</feature>
<evidence type="ECO:0000256" key="10">
    <source>
        <dbReference type="ARBA" id="ARBA00023201"/>
    </source>
</evidence>
<dbReference type="GO" id="GO:0015297">
    <property type="term" value="F:antiporter activity"/>
    <property type="evidence" value="ECO:0007669"/>
    <property type="project" value="UniProtKB-KW"/>
</dbReference>
<dbReference type="GO" id="GO:0016020">
    <property type="term" value="C:membrane"/>
    <property type="evidence" value="ECO:0007669"/>
    <property type="project" value="UniProtKB-SubCell"/>
</dbReference>
<feature type="transmembrane region" description="Helical" evidence="12">
    <location>
        <begin position="445"/>
        <end position="468"/>
    </location>
</feature>
<feature type="transmembrane region" description="Helical" evidence="12">
    <location>
        <begin position="239"/>
        <end position="258"/>
    </location>
</feature>
<feature type="transmembrane region" description="Helical" evidence="12">
    <location>
        <begin position="214"/>
        <end position="233"/>
    </location>
</feature>
<evidence type="ECO:0000259" key="13">
    <source>
        <dbReference type="Pfam" id="PF01699"/>
    </source>
</evidence>
<evidence type="ECO:0000256" key="6">
    <source>
        <dbReference type="ARBA" id="ARBA00022958"/>
    </source>
</evidence>
<dbReference type="GeneID" id="113691992"/>
<evidence type="ECO:0000313" key="15">
    <source>
        <dbReference type="RefSeq" id="XP_027066126.1"/>
    </source>
</evidence>
<feature type="transmembrane region" description="Helical" evidence="12">
    <location>
        <begin position="388"/>
        <end position="409"/>
    </location>
</feature>
<comment type="subcellular location">
    <subcellularLocation>
        <location evidence="1">Membrane</location>
        <topology evidence="1">Multi-pass membrane protein</topology>
    </subcellularLocation>
</comment>
<keyword evidence="4" id="KW-0633">Potassium transport</keyword>
<evidence type="ECO:0000256" key="3">
    <source>
        <dbReference type="ARBA" id="ARBA00022449"/>
    </source>
</evidence>
<evidence type="ECO:0000256" key="1">
    <source>
        <dbReference type="ARBA" id="ARBA00004141"/>
    </source>
</evidence>
<keyword evidence="8" id="KW-0915">Sodium</keyword>
<dbReference type="Gene3D" id="1.20.1420.30">
    <property type="entry name" value="NCX, central ion-binding region"/>
    <property type="match status" value="2"/>
</dbReference>
<feature type="transmembrane region" description="Helical" evidence="12">
    <location>
        <begin position="183"/>
        <end position="202"/>
    </location>
</feature>
<feature type="transmembrane region" description="Helical" evidence="12">
    <location>
        <begin position="489"/>
        <end position="512"/>
    </location>
</feature>
<feature type="domain" description="Sodium/calcium exchanger membrane region" evidence="13">
    <location>
        <begin position="427"/>
        <end position="576"/>
    </location>
</feature>
<dbReference type="AlphaFoldDB" id="A0A6P6SJV4"/>
<keyword evidence="14" id="KW-1185">Reference proteome</keyword>
<evidence type="ECO:0000256" key="8">
    <source>
        <dbReference type="ARBA" id="ARBA00023053"/>
    </source>
</evidence>
<keyword evidence="9 12" id="KW-0472">Membrane</keyword>
<evidence type="ECO:0000256" key="5">
    <source>
        <dbReference type="ARBA" id="ARBA00022692"/>
    </source>
</evidence>
<dbReference type="InterPro" id="IPR004837">
    <property type="entry name" value="NaCa_Exmemb"/>
</dbReference>
<accession>A0A6P6SJV4</accession>
<gene>
    <name evidence="15" type="primary">LOC113691992</name>
</gene>
<reference evidence="15" key="2">
    <citation type="submission" date="2025-08" db="UniProtKB">
        <authorList>
            <consortium name="RefSeq"/>
        </authorList>
    </citation>
    <scope>IDENTIFICATION</scope>
    <source>
        <tissue evidence="15">Leaves</tissue>
    </source>
</reference>
<evidence type="ECO:0000256" key="9">
    <source>
        <dbReference type="ARBA" id="ARBA00023136"/>
    </source>
</evidence>
<dbReference type="PANTHER" id="PTHR12266:SF36">
    <property type="entry name" value="OS10G0436900 PROTEIN"/>
    <property type="match status" value="1"/>
</dbReference>
<evidence type="ECO:0000256" key="11">
    <source>
        <dbReference type="ARBA" id="ARBA00038187"/>
    </source>
</evidence>
<keyword evidence="10" id="KW-0406">Ion transport</keyword>
<name>A0A6P6SJV4_COFAR</name>
<evidence type="ECO:0000256" key="4">
    <source>
        <dbReference type="ARBA" id="ARBA00022538"/>
    </source>
</evidence>
<dbReference type="RefSeq" id="XP_027066126.1">
    <property type="nucleotide sequence ID" value="XM_027210325.2"/>
</dbReference>
<feature type="transmembrane region" description="Helical" evidence="12">
    <location>
        <begin position="12"/>
        <end position="32"/>
    </location>
</feature>
<dbReference type="PANTHER" id="PTHR12266">
    <property type="entry name" value="NA+/CA2+ K+ INDEPENDENT EXCHANGER"/>
    <property type="match status" value="1"/>
</dbReference>
<protein>
    <submittedName>
        <fullName evidence="15">Cation/calcium exchanger 1-like</fullName>
    </submittedName>
</protein>
<feature type="transmembrane region" description="Helical" evidence="12">
    <location>
        <begin position="532"/>
        <end position="550"/>
    </location>
</feature>
<dbReference type="InterPro" id="IPR044880">
    <property type="entry name" value="NCX_ion-bd_dom_sf"/>
</dbReference>
<dbReference type="GO" id="GO:0006814">
    <property type="term" value="P:sodium ion transport"/>
    <property type="evidence" value="ECO:0007669"/>
    <property type="project" value="UniProtKB-KW"/>
</dbReference>
<evidence type="ECO:0000256" key="7">
    <source>
        <dbReference type="ARBA" id="ARBA00022989"/>
    </source>
</evidence>
<sequence length="598" mass="65919">MGLFLFMHKAKCLIVFLNISFLVLILCISINLKSSNSNFLNNFVRAKSPLFKNYHILLNEDSGCKGLHKYNSRSERCLYVKSHQGCQPLGYISYLELFHCTFSPRLGYTLLAIWLVLLFYLLGDTASSYFCTSLEGLSRCLRLSPTIAGVTLLSLGNGAPDVFSSIISFMGDGNTEDIGLNSILGGAFFVTSVVVGIISISISHQGRKISSSSFTRNVSFLLFCLCCLLLIIIMGKINLWGALSFLALYFIYVGSIFASEILAKGEKEAESAAKTESWRLPLTRSFVENGQEVSTELQTPLLGFADDDSPILNNYDEDNLQILKHKDTVRCCFWKTLFILELPLDLPRKLTIPIISEERWSKPIALMSTALAPVLLAVIWNFHCQKSWLPVCIISASLGIASALLLFCTSDESNPPRKYQFLWLAEAFLLSIIWTYILAQELISLLVSLGIILGISHSIMGLTVLAWGNSLGDLVSNVTMAKRGGPAGAQTAISGCYAGPIFNIIVGLGLSLTLSSWNVFPSSLVLTKDPSVYVTFGFLMVGLIWVLVVLTNRNMRLDRFLGIGLLAIYLCFLFLKMANGVGFVEFRVTSGSVEQRGD</sequence>
<keyword evidence="6" id="KW-0630">Potassium</keyword>
<dbReference type="GO" id="GO:0008324">
    <property type="term" value="F:monoatomic cation transmembrane transporter activity"/>
    <property type="evidence" value="ECO:0007669"/>
    <property type="project" value="TreeGrafter"/>
</dbReference>
<reference evidence="14" key="1">
    <citation type="journal article" date="2025" name="Foods">
        <title>Unveiling the Microbial Signatures of Arabica Coffee Cherries: Insights into Ripeness Specific Diversity, Functional Traits, and Implications for Quality and Safety.</title>
        <authorList>
            <consortium name="RefSeq"/>
            <person name="Tenea G.N."/>
            <person name="Cifuentes V."/>
            <person name="Reyes P."/>
            <person name="Cevallos-Vallejos M."/>
        </authorList>
    </citation>
    <scope>NUCLEOTIDE SEQUENCE [LARGE SCALE GENOMIC DNA]</scope>
</reference>
<keyword evidence="5 12" id="KW-0812">Transmembrane</keyword>
<dbReference type="InterPro" id="IPR051359">
    <property type="entry name" value="CaCA_antiporter"/>
</dbReference>
<evidence type="ECO:0000256" key="12">
    <source>
        <dbReference type="SAM" id="Phobius"/>
    </source>
</evidence>
<proteinExistence type="inferred from homology"/>
<keyword evidence="10" id="KW-0739">Sodium transport</keyword>
<comment type="similarity">
    <text evidence="11">Belongs to the Ca(2+):cation antiporter (CaCA) (TC 2.A.19) family. Cation/calcium exchanger (CCX) subfamily.</text>
</comment>
<dbReference type="Pfam" id="PF01699">
    <property type="entry name" value="Na_Ca_ex"/>
    <property type="match status" value="2"/>
</dbReference>
<dbReference type="Proteomes" id="UP001652660">
    <property type="component" value="Chromosome 6c"/>
</dbReference>
<feature type="transmembrane region" description="Helical" evidence="12">
    <location>
        <begin position="143"/>
        <end position="163"/>
    </location>
</feature>
<evidence type="ECO:0000256" key="2">
    <source>
        <dbReference type="ARBA" id="ARBA00022448"/>
    </source>
</evidence>
<keyword evidence="2" id="KW-0813">Transport</keyword>
<feature type="transmembrane region" description="Helical" evidence="12">
    <location>
        <begin position="364"/>
        <end position="382"/>
    </location>
</feature>
<dbReference type="OrthoDB" id="407410at2759"/>
<organism evidence="14 15">
    <name type="scientific">Coffea arabica</name>
    <name type="common">Arabian coffee</name>
    <dbReference type="NCBI Taxonomy" id="13443"/>
    <lineage>
        <taxon>Eukaryota</taxon>
        <taxon>Viridiplantae</taxon>
        <taxon>Streptophyta</taxon>
        <taxon>Embryophyta</taxon>
        <taxon>Tracheophyta</taxon>
        <taxon>Spermatophyta</taxon>
        <taxon>Magnoliopsida</taxon>
        <taxon>eudicotyledons</taxon>
        <taxon>Gunneridae</taxon>
        <taxon>Pentapetalae</taxon>
        <taxon>asterids</taxon>
        <taxon>lamiids</taxon>
        <taxon>Gentianales</taxon>
        <taxon>Rubiaceae</taxon>
        <taxon>Ixoroideae</taxon>
        <taxon>Gardenieae complex</taxon>
        <taxon>Bertiereae - Coffeeae clade</taxon>
        <taxon>Coffeeae</taxon>
        <taxon>Coffea</taxon>
    </lineage>
</organism>